<name>A0A915YUR8_9GLOM</name>
<dbReference type="EMBL" id="CAGKOT010000005">
    <property type="protein sequence ID" value="CAB5342038.1"/>
    <property type="molecule type" value="Genomic_DNA"/>
</dbReference>
<keyword evidence="2" id="KW-0812">Transmembrane</keyword>
<evidence type="ECO:0000313" key="3">
    <source>
        <dbReference type="EMBL" id="CAB5342038.1"/>
    </source>
</evidence>
<evidence type="ECO:0000256" key="2">
    <source>
        <dbReference type="SAM" id="Phobius"/>
    </source>
</evidence>
<dbReference type="AlphaFoldDB" id="A0A915YUR8"/>
<reference evidence="3" key="1">
    <citation type="submission" date="2020-05" db="EMBL/GenBank/DDBJ databases">
        <authorList>
            <person name="Rincon C."/>
            <person name="Sanders R I."/>
            <person name="Robbins C."/>
            <person name="Chaturvedi A."/>
        </authorList>
    </citation>
    <scope>NUCLEOTIDE SEQUENCE</scope>
    <source>
        <strain evidence="3">CHB12</strain>
    </source>
</reference>
<keyword evidence="2" id="KW-0472">Membrane</keyword>
<evidence type="ECO:0000256" key="1">
    <source>
        <dbReference type="SAM" id="MobiDB-lite"/>
    </source>
</evidence>
<dbReference type="OrthoDB" id="2156052at2759"/>
<dbReference type="VEuPathDB" id="FungiDB:RhiirFUN_024604"/>
<gene>
    <name evidence="3" type="ORF">CHRIB12_LOCUS3735</name>
</gene>
<dbReference type="Proteomes" id="UP000684084">
    <property type="component" value="Unassembled WGS sequence"/>
</dbReference>
<feature type="region of interest" description="Disordered" evidence="1">
    <location>
        <begin position="145"/>
        <end position="175"/>
    </location>
</feature>
<keyword evidence="2" id="KW-1133">Transmembrane helix</keyword>
<accession>A0A915YUR8</accession>
<evidence type="ECO:0000313" key="4">
    <source>
        <dbReference type="Proteomes" id="UP000684084"/>
    </source>
</evidence>
<organism evidence="3 4">
    <name type="scientific">Rhizophagus irregularis</name>
    <dbReference type="NCBI Taxonomy" id="588596"/>
    <lineage>
        <taxon>Eukaryota</taxon>
        <taxon>Fungi</taxon>
        <taxon>Fungi incertae sedis</taxon>
        <taxon>Mucoromycota</taxon>
        <taxon>Glomeromycotina</taxon>
        <taxon>Glomeromycetes</taxon>
        <taxon>Glomerales</taxon>
        <taxon>Glomeraceae</taxon>
        <taxon>Rhizophagus</taxon>
    </lineage>
</organism>
<sequence length="268" mass="31195">MFYAVKCSSRFSTTGKIKSDTFVILLYNTIIEVTIFITFDTILFYPGYHQIRVNTLKVLILTNSVSNKSEALNQSRGSDALHLEILPVSNSSSSTNLSLDEKRSHFRQVFNSNKGGRDSLDYVFETVRREICQLTGKRIIEKPDDSLYPFQKPKHDNCDDGDLNSSHNPSKKSKQSFFKQSFQSSKWLSSEQSYSSISKKRKQRKQSIEVQRFNYQDFKYNRLLSAGENNKKDMCICLIDFGFSIQTYDENMFREEKAQLERLLEYMM</sequence>
<protein>
    <submittedName>
        <fullName evidence="3">Uncharacterized protein</fullName>
    </submittedName>
</protein>
<feature type="transmembrane region" description="Helical" evidence="2">
    <location>
        <begin position="21"/>
        <end position="45"/>
    </location>
</feature>
<comment type="caution">
    <text evidence="3">The sequence shown here is derived from an EMBL/GenBank/DDBJ whole genome shotgun (WGS) entry which is preliminary data.</text>
</comment>
<proteinExistence type="predicted"/>